<dbReference type="Proteomes" id="UP000830401">
    <property type="component" value="Chromosome"/>
</dbReference>
<feature type="compositionally biased region" description="Basic and acidic residues" evidence="1">
    <location>
        <begin position="45"/>
        <end position="61"/>
    </location>
</feature>
<keyword evidence="2" id="KW-0732">Signal</keyword>
<accession>A0ABY4G3G5</accession>
<name>A0ABY4G3G5_9BACT</name>
<evidence type="ECO:0000313" key="4">
    <source>
        <dbReference type="Proteomes" id="UP000830401"/>
    </source>
</evidence>
<evidence type="ECO:0000256" key="1">
    <source>
        <dbReference type="SAM" id="MobiDB-lite"/>
    </source>
</evidence>
<feature type="signal peptide" evidence="2">
    <location>
        <begin position="1"/>
        <end position="21"/>
    </location>
</feature>
<dbReference type="PROSITE" id="PS51257">
    <property type="entry name" value="PROKAR_LIPOPROTEIN"/>
    <property type="match status" value="1"/>
</dbReference>
<organism evidence="3 4">
    <name type="scientific">Hymenobacter volaticus</name>
    <dbReference type="NCBI Taxonomy" id="2932254"/>
    <lineage>
        <taxon>Bacteria</taxon>
        <taxon>Pseudomonadati</taxon>
        <taxon>Bacteroidota</taxon>
        <taxon>Cytophagia</taxon>
        <taxon>Cytophagales</taxon>
        <taxon>Hymenobacteraceae</taxon>
        <taxon>Hymenobacter</taxon>
    </lineage>
</organism>
<evidence type="ECO:0000313" key="3">
    <source>
        <dbReference type="EMBL" id="UOQ65109.1"/>
    </source>
</evidence>
<proteinExistence type="predicted"/>
<feature type="compositionally biased region" description="Low complexity" evidence="1">
    <location>
        <begin position="62"/>
        <end position="82"/>
    </location>
</feature>
<evidence type="ECO:0008006" key="5">
    <source>
        <dbReference type="Google" id="ProtNLM"/>
    </source>
</evidence>
<feature type="chain" id="PRO_5045661004" description="Secreted protein" evidence="2">
    <location>
        <begin position="22"/>
        <end position="106"/>
    </location>
</feature>
<reference evidence="3" key="1">
    <citation type="submission" date="2022-04" db="EMBL/GenBank/DDBJ databases">
        <title>Hymenobacter sp. isolated from the air.</title>
        <authorList>
            <person name="Won M."/>
            <person name="Lee C.-M."/>
            <person name="Woen H.-Y."/>
            <person name="Kwon S.-W."/>
        </authorList>
    </citation>
    <scope>NUCLEOTIDE SEQUENCE</scope>
    <source>
        <strain evidence="3">5420S-77</strain>
    </source>
</reference>
<keyword evidence="4" id="KW-1185">Reference proteome</keyword>
<evidence type="ECO:0000256" key="2">
    <source>
        <dbReference type="SAM" id="SignalP"/>
    </source>
</evidence>
<feature type="region of interest" description="Disordered" evidence="1">
    <location>
        <begin position="20"/>
        <end position="106"/>
    </location>
</feature>
<protein>
    <recommendedName>
        <fullName evidence="5">Secreted protein</fullName>
    </recommendedName>
</protein>
<gene>
    <name evidence="3" type="ORF">MUN86_16305</name>
</gene>
<sequence>MKRLPHLLALLAIVALSGCDAQNSPGKDAAREQDFSSMPPATANETDRDSISSQERVEKPIGKGSAADQAASGSGSMQQAPGDVSSPTSQIPTESPEVKGTARKAE</sequence>
<dbReference type="RefSeq" id="WP_245119118.1">
    <property type="nucleotide sequence ID" value="NZ_CP095061.1"/>
</dbReference>
<dbReference type="EMBL" id="CP095061">
    <property type="protein sequence ID" value="UOQ65109.1"/>
    <property type="molecule type" value="Genomic_DNA"/>
</dbReference>